<reference evidence="6 7" key="1">
    <citation type="submission" date="2022-07" db="EMBL/GenBank/DDBJ databases">
        <title>Genome-wide signatures of adaptation to extreme environments.</title>
        <authorList>
            <person name="Cho C.H."/>
            <person name="Yoon H.S."/>
        </authorList>
    </citation>
    <scope>NUCLEOTIDE SEQUENCE [LARGE SCALE GENOMIC DNA]</scope>
    <source>
        <strain evidence="6 7">DBV 063 E5</strain>
    </source>
</reference>
<dbReference type="AlphaFoldDB" id="A0AAV9J1D4"/>
<dbReference type="Gene3D" id="1.10.150.170">
    <property type="entry name" value="Putative methyltransferase TM0872, insert domain"/>
    <property type="match status" value="1"/>
</dbReference>
<dbReference type="HAMAP" id="MF_01007">
    <property type="entry name" value="16SrRNA_methyltr_H"/>
    <property type="match status" value="1"/>
</dbReference>
<dbReference type="InterPro" id="IPR029063">
    <property type="entry name" value="SAM-dependent_MTases_sf"/>
</dbReference>
<dbReference type="EMBL" id="JANCYW010000017">
    <property type="protein sequence ID" value="KAK4538400.1"/>
    <property type="molecule type" value="Genomic_DNA"/>
</dbReference>
<feature type="compositionally biased region" description="Basic and acidic residues" evidence="5">
    <location>
        <begin position="495"/>
        <end position="504"/>
    </location>
</feature>
<gene>
    <name evidence="6" type="ORF">CDCA_CDCA17G4425</name>
</gene>
<dbReference type="Proteomes" id="UP001301350">
    <property type="component" value="Unassembled WGS sequence"/>
</dbReference>
<evidence type="ECO:0000256" key="1">
    <source>
        <dbReference type="ARBA" id="ARBA00010396"/>
    </source>
</evidence>
<protein>
    <submittedName>
        <fullName evidence="6">Uncharacterized protein</fullName>
    </submittedName>
</protein>
<organism evidence="6 7">
    <name type="scientific">Cyanidium caldarium</name>
    <name type="common">Red alga</name>
    <dbReference type="NCBI Taxonomy" id="2771"/>
    <lineage>
        <taxon>Eukaryota</taxon>
        <taxon>Rhodophyta</taxon>
        <taxon>Bangiophyceae</taxon>
        <taxon>Cyanidiales</taxon>
        <taxon>Cyanidiaceae</taxon>
        <taxon>Cyanidium</taxon>
    </lineage>
</organism>
<keyword evidence="4" id="KW-0949">S-adenosyl-L-methionine</keyword>
<feature type="region of interest" description="Disordered" evidence="5">
    <location>
        <begin position="447"/>
        <end position="504"/>
    </location>
</feature>
<dbReference type="Pfam" id="PF01795">
    <property type="entry name" value="Methyltransf_5"/>
    <property type="match status" value="2"/>
</dbReference>
<dbReference type="GO" id="GO:0005737">
    <property type="term" value="C:cytoplasm"/>
    <property type="evidence" value="ECO:0007669"/>
    <property type="project" value="TreeGrafter"/>
</dbReference>
<evidence type="ECO:0000256" key="3">
    <source>
        <dbReference type="ARBA" id="ARBA00022679"/>
    </source>
</evidence>
<dbReference type="Gene3D" id="3.40.50.150">
    <property type="entry name" value="Vaccinia Virus protein VP39"/>
    <property type="match status" value="1"/>
</dbReference>
<evidence type="ECO:0000313" key="7">
    <source>
        <dbReference type="Proteomes" id="UP001301350"/>
    </source>
</evidence>
<evidence type="ECO:0000256" key="4">
    <source>
        <dbReference type="ARBA" id="ARBA00022691"/>
    </source>
</evidence>
<comment type="similarity">
    <text evidence="1">Belongs to the methyltransferase superfamily. RsmH family.</text>
</comment>
<dbReference type="InterPro" id="IPR023397">
    <property type="entry name" value="SAM-dep_MeTrfase_MraW_recog"/>
</dbReference>
<comment type="caution">
    <text evidence="6">The sequence shown here is derived from an EMBL/GenBank/DDBJ whole genome shotgun (WGS) entry which is preliminary data.</text>
</comment>
<evidence type="ECO:0000256" key="5">
    <source>
        <dbReference type="SAM" id="MobiDB-lite"/>
    </source>
</evidence>
<keyword evidence="2" id="KW-0489">Methyltransferase</keyword>
<dbReference type="GO" id="GO:0071424">
    <property type="term" value="F:rRNA (cytosine-N4-)-methyltransferase activity"/>
    <property type="evidence" value="ECO:0007669"/>
    <property type="project" value="TreeGrafter"/>
</dbReference>
<evidence type="ECO:0000313" key="6">
    <source>
        <dbReference type="EMBL" id="KAK4538400.1"/>
    </source>
</evidence>
<dbReference type="SUPFAM" id="SSF81799">
    <property type="entry name" value="Putative methyltransferase TM0872, insert domain"/>
    <property type="match status" value="1"/>
</dbReference>
<accession>A0AAV9J1D4</accession>
<evidence type="ECO:0000256" key="2">
    <source>
        <dbReference type="ARBA" id="ARBA00022603"/>
    </source>
</evidence>
<keyword evidence="7" id="KW-1185">Reference proteome</keyword>
<name>A0AAV9J1D4_CYACA</name>
<feature type="region of interest" description="Disordered" evidence="5">
    <location>
        <begin position="297"/>
        <end position="319"/>
    </location>
</feature>
<dbReference type="PANTHER" id="PTHR11265:SF0">
    <property type="entry name" value="12S RRNA N4-METHYLCYTIDINE METHYLTRANSFERASE"/>
    <property type="match status" value="1"/>
</dbReference>
<dbReference type="SUPFAM" id="SSF53335">
    <property type="entry name" value="S-adenosyl-L-methionine-dependent methyltransferases"/>
    <property type="match status" value="1"/>
</dbReference>
<proteinExistence type="inferred from homology"/>
<dbReference type="InterPro" id="IPR002903">
    <property type="entry name" value="RsmH"/>
</dbReference>
<dbReference type="PANTHER" id="PTHR11265">
    <property type="entry name" value="S-ADENOSYL-METHYLTRANSFERASE MRAW"/>
    <property type="match status" value="1"/>
</dbReference>
<sequence>MFRAPAFTLCHSPRAVRWRVGCTGHRWWTPTDNTRWQRHRPARSDVRPIACTAVNHSETPPSRHPHHPQSSEALDRGYHVPVLLDAVLEAFAHRPLLRLVDGTVGTGGHALALLQAHPELECLVGIDRDAAALHIARQRLQAHLQAGGRPSMVRTALLHGNYVDMPVLAAANGISQASGVLLDLGVSSLQLDSAERGFSFGGSVVARDRARTDPNALAPWQAPLDMRMDVSHDLTAADIVNGWPESELLRILVEYGEERQASRIVQRIAEVRRRQSIRTTGELAALILEAKQVVRGRRRQRRPTAAPGGDTPSTTATPLVVPDDVGVWYRGRRNTDRSRPVHPATLTFQALRIAVNRELELLPSALQAGARTLEVGGRLVVISFHRLEDRIVKWAFRRAAALAPAATAQVDDLAPWRADSGLWRRRATPPPPADIAHIEALLRRSRAAAKSSDEEEAEQAAAAPASAFTVVTKKPVVPDENEREANPRCRSAKLRILERTQPDV</sequence>
<dbReference type="GO" id="GO:0070475">
    <property type="term" value="P:rRNA base methylation"/>
    <property type="evidence" value="ECO:0007669"/>
    <property type="project" value="TreeGrafter"/>
</dbReference>
<keyword evidence="3" id="KW-0808">Transferase</keyword>